<comment type="caution">
    <text evidence="2">The sequence shown here is derived from an EMBL/GenBank/DDBJ whole genome shotgun (WGS) entry which is preliminary data.</text>
</comment>
<proteinExistence type="predicted"/>
<dbReference type="CDD" id="cd04179">
    <property type="entry name" value="DPM_DPG-synthase_like"/>
    <property type="match status" value="1"/>
</dbReference>
<dbReference type="PANTHER" id="PTHR48090">
    <property type="entry name" value="UNDECAPRENYL-PHOSPHATE 4-DEOXY-4-FORMAMIDO-L-ARABINOSE TRANSFERASE-RELATED"/>
    <property type="match status" value="1"/>
</dbReference>
<dbReference type="Proteomes" id="UP000177376">
    <property type="component" value="Unassembled WGS sequence"/>
</dbReference>
<dbReference type="EMBL" id="MHIM01000038">
    <property type="protein sequence ID" value="OGY51384.1"/>
    <property type="molecule type" value="Genomic_DNA"/>
</dbReference>
<evidence type="ECO:0000313" key="3">
    <source>
        <dbReference type="Proteomes" id="UP000177376"/>
    </source>
</evidence>
<accession>A0A1G1YGL1</accession>
<dbReference type="InterPro" id="IPR001173">
    <property type="entry name" value="Glyco_trans_2-like"/>
</dbReference>
<dbReference type="AlphaFoldDB" id="A0A1G1YGL1"/>
<evidence type="ECO:0000259" key="1">
    <source>
        <dbReference type="Pfam" id="PF00535"/>
    </source>
</evidence>
<evidence type="ECO:0000313" key="2">
    <source>
        <dbReference type="EMBL" id="OGY51384.1"/>
    </source>
</evidence>
<name>A0A1G1YGL1_9BACT</name>
<dbReference type="InterPro" id="IPR029044">
    <property type="entry name" value="Nucleotide-diphossugar_trans"/>
</dbReference>
<dbReference type="SUPFAM" id="SSF53448">
    <property type="entry name" value="Nucleotide-diphospho-sugar transferases"/>
    <property type="match status" value="1"/>
</dbReference>
<sequence length="234" mass="26427">MKIGMVIPAYNEEQHIENVVKGVKNVSLIDTVYVVDDGSTDKTVELAEKAGAVVIKHEKNLGVGAGIRDGFIKAKADGMEVIAVMGGDDQDPPEQIPRVVEPIISGGYDLIQGSRWLKGGGVENIPLFRRITTKAYGIFIRLFTGFPFTDGTNGFRAVRVSLLDKINLNQEWLNHYELEPYLLCWAVKIDKSRVKEVPVTKRYFKEKGYTKMVPLRDWWRISKPVIYLRFGIKK</sequence>
<protein>
    <recommendedName>
        <fullName evidence="1">Glycosyltransferase 2-like domain-containing protein</fullName>
    </recommendedName>
</protein>
<reference evidence="2 3" key="1">
    <citation type="journal article" date="2016" name="Nat. Commun.">
        <title>Thousands of microbial genomes shed light on interconnected biogeochemical processes in an aquifer system.</title>
        <authorList>
            <person name="Anantharaman K."/>
            <person name="Brown C.T."/>
            <person name="Hug L.A."/>
            <person name="Sharon I."/>
            <person name="Castelle C.J."/>
            <person name="Probst A.J."/>
            <person name="Thomas B.C."/>
            <person name="Singh A."/>
            <person name="Wilkins M.J."/>
            <person name="Karaoz U."/>
            <person name="Brodie E.L."/>
            <person name="Williams K.H."/>
            <person name="Hubbard S.S."/>
            <person name="Banfield J.F."/>
        </authorList>
    </citation>
    <scope>NUCLEOTIDE SEQUENCE [LARGE SCALE GENOMIC DNA]</scope>
</reference>
<dbReference type="Pfam" id="PF00535">
    <property type="entry name" value="Glycos_transf_2"/>
    <property type="match status" value="1"/>
</dbReference>
<organism evidence="2 3">
    <name type="scientific">Candidatus Buchananbacteria bacterium RIFCSPLOWO2_01_FULL_39_33</name>
    <dbReference type="NCBI Taxonomy" id="1797543"/>
    <lineage>
        <taxon>Bacteria</taxon>
        <taxon>Candidatus Buchananiibacteriota</taxon>
    </lineage>
</organism>
<gene>
    <name evidence="2" type="ORF">A3A02_00480</name>
</gene>
<dbReference type="Gene3D" id="3.90.550.10">
    <property type="entry name" value="Spore Coat Polysaccharide Biosynthesis Protein SpsA, Chain A"/>
    <property type="match status" value="1"/>
</dbReference>
<dbReference type="InterPro" id="IPR050256">
    <property type="entry name" value="Glycosyltransferase_2"/>
</dbReference>
<feature type="domain" description="Glycosyltransferase 2-like" evidence="1">
    <location>
        <begin position="6"/>
        <end position="166"/>
    </location>
</feature>